<organism evidence="2 3">
    <name type="scientific">Candidatus Sulfotelmatobacter kueseliae</name>
    <dbReference type="NCBI Taxonomy" id="2042962"/>
    <lineage>
        <taxon>Bacteria</taxon>
        <taxon>Pseudomonadati</taxon>
        <taxon>Acidobacteriota</taxon>
        <taxon>Terriglobia</taxon>
        <taxon>Terriglobales</taxon>
        <taxon>Candidatus Korobacteraceae</taxon>
        <taxon>Candidatus Sulfotelmatobacter</taxon>
    </lineage>
</organism>
<protein>
    <submittedName>
        <fullName evidence="2">Putative Magnesium protoporphyrin chelatase</fullName>
    </submittedName>
</protein>
<feature type="region of interest" description="Disordered" evidence="1">
    <location>
        <begin position="499"/>
        <end position="532"/>
    </location>
</feature>
<evidence type="ECO:0000256" key="1">
    <source>
        <dbReference type="SAM" id="MobiDB-lite"/>
    </source>
</evidence>
<dbReference type="InterPro" id="IPR027417">
    <property type="entry name" value="P-loop_NTPase"/>
</dbReference>
<proteinExistence type="predicted"/>
<accession>A0A2U3KNM9</accession>
<dbReference type="EMBL" id="OMOD01000128">
    <property type="protein sequence ID" value="SPF41273.1"/>
    <property type="molecule type" value="Genomic_DNA"/>
</dbReference>
<dbReference type="PANTHER" id="PTHR30267">
    <property type="entry name" value="PROTEIN KINASE PRKA"/>
    <property type="match status" value="1"/>
</dbReference>
<sequence>MHASLTLTGNRGLQKTPAARARIIGEIGSVGVVSMSLPRTLGDLRRSIFSEEHLRERRVKDEVRENLIARLRRNADAPVFPGIVGYDDTVVPQIINAILSRHNFILLGLRGQAKSRILRALTTLLDPHLPYLEGCEIHDNPYSPICRRCREEVARLGDAAPIAYLTPDERYVEKLATPDVTIADLIGDIDPIKAARGGHQLSSELTIHYGLLPRANRGIFALNELPDLAGKIQVGLFNIMQEGDVQIKGYPVRLPLDVALVFSANPEDYTARGKIITPLKDRIGSEIRTHYPATVEEGIAITAQEAWTRRNGHPLHLPKYVQEVIEHVAFAAREDKKVDKRSGVSQRLPISAMENVISNAERRAIRNDEKLVVPRISDVYAALPAITGKLELEYEGEMKGADHVGRELIRTAIAKTYDEYFTGANMQQIVQWFDLGGEIQLPDSFSAAEALKNLKEIQGLVEKLDPLGVSQKDSPERQVSAAEFILEGLHAHKRIGRSEERVFKAEEKRPEPVRERSFEPEEKPYRQRRQFN</sequence>
<dbReference type="AlphaFoldDB" id="A0A2U3KNM9"/>
<dbReference type="GO" id="GO:0004672">
    <property type="term" value="F:protein kinase activity"/>
    <property type="evidence" value="ECO:0007669"/>
    <property type="project" value="TreeGrafter"/>
</dbReference>
<reference evidence="3" key="1">
    <citation type="submission" date="2018-02" db="EMBL/GenBank/DDBJ databases">
        <authorList>
            <person name="Hausmann B."/>
        </authorList>
    </citation>
    <scope>NUCLEOTIDE SEQUENCE [LARGE SCALE GENOMIC DNA]</scope>
    <source>
        <strain evidence="3">Peat soil MAG SbA1</strain>
    </source>
</reference>
<dbReference type="Gene3D" id="3.40.50.300">
    <property type="entry name" value="P-loop containing nucleotide triphosphate hydrolases"/>
    <property type="match status" value="1"/>
</dbReference>
<dbReference type="PANTHER" id="PTHR30267:SF2">
    <property type="entry name" value="PROTEIN PRKA"/>
    <property type="match status" value="1"/>
</dbReference>
<evidence type="ECO:0000313" key="2">
    <source>
        <dbReference type="EMBL" id="SPF41273.1"/>
    </source>
</evidence>
<evidence type="ECO:0000313" key="3">
    <source>
        <dbReference type="Proteomes" id="UP000238701"/>
    </source>
</evidence>
<dbReference type="Proteomes" id="UP000238701">
    <property type="component" value="Unassembled WGS sequence"/>
</dbReference>
<gene>
    <name evidence="2" type="ORF">SBA1_350011</name>
</gene>
<feature type="compositionally biased region" description="Basic and acidic residues" evidence="1">
    <location>
        <begin position="499"/>
        <end position="525"/>
    </location>
</feature>
<dbReference type="SUPFAM" id="SSF52540">
    <property type="entry name" value="P-loop containing nucleoside triphosphate hydrolases"/>
    <property type="match status" value="1"/>
</dbReference>
<name>A0A2U3KNM9_9BACT</name>